<dbReference type="SUPFAM" id="SSF46894">
    <property type="entry name" value="C-terminal effector domain of the bipartite response regulators"/>
    <property type="match status" value="1"/>
</dbReference>
<dbReference type="EMBL" id="BAAANS010000084">
    <property type="protein sequence ID" value="GAA2122246.1"/>
    <property type="molecule type" value="Genomic_DNA"/>
</dbReference>
<dbReference type="InterPro" id="IPR001867">
    <property type="entry name" value="OmpR/PhoB-type_DNA-bd"/>
</dbReference>
<keyword evidence="3 6" id="KW-0238">DNA-binding</keyword>
<dbReference type="SUPFAM" id="SSF52172">
    <property type="entry name" value="CheY-like"/>
    <property type="match status" value="1"/>
</dbReference>
<dbReference type="Gene3D" id="1.10.10.10">
    <property type="entry name" value="Winged helix-like DNA-binding domain superfamily/Winged helix DNA-binding domain"/>
    <property type="match status" value="1"/>
</dbReference>
<reference evidence="9 10" key="1">
    <citation type="journal article" date="2019" name="Int. J. Syst. Evol. Microbiol.">
        <title>The Global Catalogue of Microorganisms (GCM) 10K type strain sequencing project: providing services to taxonomists for standard genome sequencing and annotation.</title>
        <authorList>
            <consortium name="The Broad Institute Genomics Platform"/>
            <consortium name="The Broad Institute Genome Sequencing Center for Infectious Disease"/>
            <person name="Wu L."/>
            <person name="Ma J."/>
        </authorList>
    </citation>
    <scope>NUCLEOTIDE SEQUENCE [LARGE SCALE GENOMIC DNA]</scope>
    <source>
        <strain evidence="9 10">JCM 14559</strain>
    </source>
</reference>
<dbReference type="Pfam" id="PF00486">
    <property type="entry name" value="Trans_reg_C"/>
    <property type="match status" value="1"/>
</dbReference>
<feature type="domain" description="Response regulatory" evidence="7">
    <location>
        <begin position="1"/>
        <end position="102"/>
    </location>
</feature>
<keyword evidence="1 5" id="KW-0597">Phosphoprotein</keyword>
<dbReference type="CDD" id="cd00383">
    <property type="entry name" value="trans_reg_C"/>
    <property type="match status" value="1"/>
</dbReference>
<dbReference type="InterPro" id="IPR001789">
    <property type="entry name" value="Sig_transdc_resp-reg_receiver"/>
</dbReference>
<evidence type="ECO:0000259" key="8">
    <source>
        <dbReference type="PROSITE" id="PS51755"/>
    </source>
</evidence>
<dbReference type="InterPro" id="IPR036388">
    <property type="entry name" value="WH-like_DNA-bd_sf"/>
</dbReference>
<dbReference type="InterPro" id="IPR011006">
    <property type="entry name" value="CheY-like_superfamily"/>
</dbReference>
<evidence type="ECO:0000256" key="6">
    <source>
        <dbReference type="PROSITE-ProRule" id="PRU01091"/>
    </source>
</evidence>
<evidence type="ECO:0000259" key="7">
    <source>
        <dbReference type="PROSITE" id="PS50110"/>
    </source>
</evidence>
<keyword evidence="4" id="KW-0804">Transcription</keyword>
<keyword evidence="2" id="KW-0805">Transcription regulation</keyword>
<feature type="domain" description="OmpR/PhoB-type" evidence="8">
    <location>
        <begin position="115"/>
        <end position="210"/>
    </location>
</feature>
<dbReference type="PROSITE" id="PS51755">
    <property type="entry name" value="OMPR_PHOB"/>
    <property type="match status" value="1"/>
</dbReference>
<evidence type="ECO:0000256" key="1">
    <source>
        <dbReference type="ARBA" id="ARBA00022553"/>
    </source>
</evidence>
<proteinExistence type="predicted"/>
<comment type="caution">
    <text evidence="9">The sequence shown here is derived from an EMBL/GenBank/DDBJ whole genome shotgun (WGS) entry which is preliminary data.</text>
</comment>
<name>A0ABN2Y7A0_9ACTN</name>
<dbReference type="Pfam" id="PF00072">
    <property type="entry name" value="Response_reg"/>
    <property type="match status" value="1"/>
</dbReference>
<dbReference type="SMART" id="SM00448">
    <property type="entry name" value="REC"/>
    <property type="match status" value="1"/>
</dbReference>
<evidence type="ECO:0000256" key="4">
    <source>
        <dbReference type="ARBA" id="ARBA00023163"/>
    </source>
</evidence>
<dbReference type="Gene3D" id="3.40.50.2300">
    <property type="match status" value="1"/>
</dbReference>
<dbReference type="Proteomes" id="UP001500897">
    <property type="component" value="Unassembled WGS sequence"/>
</dbReference>
<dbReference type="InterPro" id="IPR016032">
    <property type="entry name" value="Sig_transdc_resp-reg_C-effctor"/>
</dbReference>
<dbReference type="PANTHER" id="PTHR48111:SF4">
    <property type="entry name" value="DNA-BINDING DUAL TRANSCRIPTIONAL REGULATOR OMPR"/>
    <property type="match status" value="1"/>
</dbReference>
<keyword evidence="10" id="KW-1185">Reference proteome</keyword>
<evidence type="ECO:0000256" key="3">
    <source>
        <dbReference type="ARBA" id="ARBA00023125"/>
    </source>
</evidence>
<sequence length="211" mass="23220">MIESVLYRLLRKGYQARIADTGREALEMIRDVDLVLLDLDLPDIEGVEACRRLRASGTTPVIAFAASGREPDRVLALQAGADDCVTKSCPPQEIVARIEAVMRRTRTPAPGDAAVRDISLRPLHINGRTREVRVDGRVVNVTAKEFELLYVLASNPGAVVSRKELMAKVWESDWTESSRTIDTHVSSLRGKLGGNQWIITVRGVGYRIGSG</sequence>
<gene>
    <name evidence="9" type="ORF">GCM10009759_72640</name>
</gene>
<organism evidence="9 10">
    <name type="scientific">Kitasatospora saccharophila</name>
    <dbReference type="NCBI Taxonomy" id="407973"/>
    <lineage>
        <taxon>Bacteria</taxon>
        <taxon>Bacillati</taxon>
        <taxon>Actinomycetota</taxon>
        <taxon>Actinomycetes</taxon>
        <taxon>Kitasatosporales</taxon>
        <taxon>Streptomycetaceae</taxon>
        <taxon>Kitasatospora</taxon>
    </lineage>
</organism>
<accession>A0ABN2Y7A0</accession>
<feature type="modified residue" description="4-aspartylphosphate" evidence="5">
    <location>
        <position position="38"/>
    </location>
</feature>
<dbReference type="InterPro" id="IPR039420">
    <property type="entry name" value="WalR-like"/>
</dbReference>
<feature type="DNA-binding region" description="OmpR/PhoB-type" evidence="6">
    <location>
        <begin position="115"/>
        <end position="210"/>
    </location>
</feature>
<evidence type="ECO:0000256" key="5">
    <source>
        <dbReference type="PROSITE-ProRule" id="PRU00169"/>
    </source>
</evidence>
<evidence type="ECO:0000256" key="2">
    <source>
        <dbReference type="ARBA" id="ARBA00023015"/>
    </source>
</evidence>
<dbReference type="SMART" id="SM00862">
    <property type="entry name" value="Trans_reg_C"/>
    <property type="match status" value="1"/>
</dbReference>
<dbReference type="PANTHER" id="PTHR48111">
    <property type="entry name" value="REGULATOR OF RPOS"/>
    <property type="match status" value="1"/>
</dbReference>
<evidence type="ECO:0000313" key="10">
    <source>
        <dbReference type="Proteomes" id="UP001500897"/>
    </source>
</evidence>
<dbReference type="PROSITE" id="PS50110">
    <property type="entry name" value="RESPONSE_REGULATORY"/>
    <property type="match status" value="1"/>
</dbReference>
<protein>
    <submittedName>
        <fullName evidence="9">Response regulator transcription factor</fullName>
    </submittedName>
</protein>
<evidence type="ECO:0000313" key="9">
    <source>
        <dbReference type="EMBL" id="GAA2122246.1"/>
    </source>
</evidence>